<comment type="caution">
    <text evidence="2">The sequence shown here is derived from an EMBL/GenBank/DDBJ whole genome shotgun (WGS) entry which is preliminary data.</text>
</comment>
<proteinExistence type="predicted"/>
<reference evidence="2 3" key="1">
    <citation type="journal article" date="2020" name="Nature">
        <title>Six reference-quality genomes reveal evolution of bat adaptations.</title>
        <authorList>
            <person name="Jebb D."/>
            <person name="Huang Z."/>
            <person name="Pippel M."/>
            <person name="Hughes G.M."/>
            <person name="Lavrichenko K."/>
            <person name="Devanna P."/>
            <person name="Winkler S."/>
            <person name="Jermiin L.S."/>
            <person name="Skirmuntt E.C."/>
            <person name="Katzourakis A."/>
            <person name="Burkitt-Gray L."/>
            <person name="Ray D.A."/>
            <person name="Sullivan K.A.M."/>
            <person name="Roscito J.G."/>
            <person name="Kirilenko B.M."/>
            <person name="Davalos L.M."/>
            <person name="Corthals A.P."/>
            <person name="Power M.L."/>
            <person name="Jones G."/>
            <person name="Ransome R.D."/>
            <person name="Dechmann D.K.N."/>
            <person name="Locatelli A.G."/>
            <person name="Puechmaille S.J."/>
            <person name="Fedrigo O."/>
            <person name="Jarvis E.D."/>
            <person name="Hiller M."/>
            <person name="Vernes S.C."/>
            <person name="Myers E.W."/>
            <person name="Teeling E.C."/>
        </authorList>
    </citation>
    <scope>NUCLEOTIDE SEQUENCE [LARGE SCALE GENOMIC DNA]</scope>
    <source>
        <strain evidence="2">MRhiFer1</strain>
        <tissue evidence="2">Lung</tissue>
    </source>
</reference>
<feature type="region of interest" description="Disordered" evidence="1">
    <location>
        <begin position="1"/>
        <end position="29"/>
    </location>
</feature>
<evidence type="ECO:0000313" key="3">
    <source>
        <dbReference type="Proteomes" id="UP000585614"/>
    </source>
</evidence>
<name>A0A7J7TRE5_RHIFE</name>
<gene>
    <name evidence="2" type="ORF">mRhiFer1_008707</name>
</gene>
<dbReference type="EMBL" id="JACAGC010000018">
    <property type="protein sequence ID" value="KAF6302970.1"/>
    <property type="molecule type" value="Genomic_DNA"/>
</dbReference>
<evidence type="ECO:0000256" key="1">
    <source>
        <dbReference type="SAM" id="MobiDB-lite"/>
    </source>
</evidence>
<organism evidence="2 3">
    <name type="scientific">Rhinolophus ferrumequinum</name>
    <name type="common">Greater horseshoe bat</name>
    <dbReference type="NCBI Taxonomy" id="59479"/>
    <lineage>
        <taxon>Eukaryota</taxon>
        <taxon>Metazoa</taxon>
        <taxon>Chordata</taxon>
        <taxon>Craniata</taxon>
        <taxon>Vertebrata</taxon>
        <taxon>Euteleostomi</taxon>
        <taxon>Mammalia</taxon>
        <taxon>Eutheria</taxon>
        <taxon>Laurasiatheria</taxon>
        <taxon>Chiroptera</taxon>
        <taxon>Yinpterochiroptera</taxon>
        <taxon>Rhinolophoidea</taxon>
        <taxon>Rhinolophidae</taxon>
        <taxon>Rhinolophinae</taxon>
        <taxon>Rhinolophus</taxon>
    </lineage>
</organism>
<sequence length="120" mass="13544">MESDRMMGVASRTHVLGRKHGDNAGVSSKEVKTSGLMLNTFVQDNDLETSLLGPKDKKDHHQERNSRVLPDWWEFSSTEMWDLLGIGQKICTPGLFIIDSRLLGYAMRTPQSGVKIKKKK</sequence>
<accession>A0A7J7TRE5</accession>
<evidence type="ECO:0000313" key="2">
    <source>
        <dbReference type="EMBL" id="KAF6302970.1"/>
    </source>
</evidence>
<dbReference type="Proteomes" id="UP000585614">
    <property type="component" value="Unassembled WGS sequence"/>
</dbReference>
<protein>
    <submittedName>
        <fullName evidence="2">Uncharacterized protein</fullName>
    </submittedName>
</protein>
<dbReference type="AlphaFoldDB" id="A0A7J7TRE5"/>